<evidence type="ECO:0000256" key="5">
    <source>
        <dbReference type="ARBA" id="ARBA00022553"/>
    </source>
</evidence>
<gene>
    <name evidence="13" type="ORF">J2X05_002486</name>
</gene>
<dbReference type="PRINTS" id="PR00344">
    <property type="entry name" value="BCTRLSENSOR"/>
</dbReference>
<evidence type="ECO:0000256" key="8">
    <source>
        <dbReference type="ARBA" id="ARBA00022777"/>
    </source>
</evidence>
<dbReference type="EMBL" id="JAVDVX010000004">
    <property type="protein sequence ID" value="MDR7090462.1"/>
    <property type="molecule type" value="Genomic_DNA"/>
</dbReference>
<dbReference type="GO" id="GO:0004673">
    <property type="term" value="F:protein histidine kinase activity"/>
    <property type="evidence" value="ECO:0007669"/>
    <property type="project" value="UniProtKB-EC"/>
</dbReference>
<name>A0ABU1UZ24_9GAMM</name>
<dbReference type="Gene3D" id="3.30.565.10">
    <property type="entry name" value="Histidine kinase-like ATPase, C-terminal domain"/>
    <property type="match status" value="1"/>
</dbReference>
<evidence type="ECO:0000256" key="2">
    <source>
        <dbReference type="ARBA" id="ARBA00004651"/>
    </source>
</evidence>
<feature type="transmembrane region" description="Helical" evidence="10">
    <location>
        <begin position="133"/>
        <end position="155"/>
    </location>
</feature>
<proteinExistence type="predicted"/>
<dbReference type="EC" id="2.7.13.3" evidence="3"/>
<evidence type="ECO:0000313" key="13">
    <source>
        <dbReference type="EMBL" id="MDR7090462.1"/>
    </source>
</evidence>
<evidence type="ECO:0000256" key="10">
    <source>
        <dbReference type="SAM" id="Phobius"/>
    </source>
</evidence>
<keyword evidence="10" id="KW-1133">Transmembrane helix</keyword>
<dbReference type="PROSITE" id="PS50885">
    <property type="entry name" value="HAMP"/>
    <property type="match status" value="1"/>
</dbReference>
<keyword evidence="6 13" id="KW-0808">Transferase</keyword>
<comment type="catalytic activity">
    <reaction evidence="1">
        <text>ATP + protein L-histidine = ADP + protein N-phospho-L-histidine.</text>
        <dbReference type="EC" id="2.7.13.3"/>
    </reaction>
</comment>
<evidence type="ECO:0000313" key="14">
    <source>
        <dbReference type="Proteomes" id="UP001253595"/>
    </source>
</evidence>
<keyword evidence="10" id="KW-0472">Membrane</keyword>
<keyword evidence="9" id="KW-0067">ATP-binding</keyword>
<dbReference type="PANTHER" id="PTHR44936:SF10">
    <property type="entry name" value="SENSOR PROTEIN RSTB"/>
    <property type="match status" value="1"/>
</dbReference>
<dbReference type="Proteomes" id="UP001253595">
    <property type="component" value="Unassembled WGS sequence"/>
</dbReference>
<dbReference type="CDD" id="cd00082">
    <property type="entry name" value="HisKA"/>
    <property type="match status" value="1"/>
</dbReference>
<keyword evidence="10" id="KW-0812">Transmembrane</keyword>
<feature type="domain" description="HAMP" evidence="12">
    <location>
        <begin position="152"/>
        <end position="204"/>
    </location>
</feature>
<dbReference type="SMART" id="SM00388">
    <property type="entry name" value="HisKA"/>
    <property type="match status" value="1"/>
</dbReference>
<comment type="caution">
    <text evidence="13">The sequence shown here is derived from an EMBL/GenBank/DDBJ whole genome shotgun (WGS) entry which is preliminary data.</text>
</comment>
<dbReference type="SMART" id="SM00304">
    <property type="entry name" value="HAMP"/>
    <property type="match status" value="1"/>
</dbReference>
<dbReference type="InterPro" id="IPR050980">
    <property type="entry name" value="2C_sensor_his_kinase"/>
</dbReference>
<keyword evidence="14" id="KW-1185">Reference proteome</keyword>
<dbReference type="InterPro" id="IPR003660">
    <property type="entry name" value="HAMP_dom"/>
</dbReference>
<dbReference type="Pfam" id="PF02518">
    <property type="entry name" value="HATPase_c"/>
    <property type="match status" value="1"/>
</dbReference>
<reference evidence="13 14" key="1">
    <citation type="submission" date="2023-07" db="EMBL/GenBank/DDBJ databases">
        <title>Sorghum-associated microbial communities from plants grown in Nebraska, USA.</title>
        <authorList>
            <person name="Schachtman D."/>
        </authorList>
    </citation>
    <scope>NUCLEOTIDE SEQUENCE [LARGE SCALE GENOMIC DNA]</scope>
    <source>
        <strain evidence="13 14">BE190</strain>
    </source>
</reference>
<evidence type="ECO:0000256" key="7">
    <source>
        <dbReference type="ARBA" id="ARBA00022741"/>
    </source>
</evidence>
<dbReference type="InterPro" id="IPR003594">
    <property type="entry name" value="HATPase_dom"/>
</dbReference>
<dbReference type="InterPro" id="IPR036097">
    <property type="entry name" value="HisK_dim/P_sf"/>
</dbReference>
<keyword evidence="8 13" id="KW-0418">Kinase</keyword>
<evidence type="ECO:0000256" key="1">
    <source>
        <dbReference type="ARBA" id="ARBA00000085"/>
    </source>
</evidence>
<evidence type="ECO:0000259" key="11">
    <source>
        <dbReference type="PROSITE" id="PS50109"/>
    </source>
</evidence>
<dbReference type="SUPFAM" id="SSF47384">
    <property type="entry name" value="Homodimeric domain of signal transducing histidine kinase"/>
    <property type="match status" value="1"/>
</dbReference>
<dbReference type="Pfam" id="PF00672">
    <property type="entry name" value="HAMP"/>
    <property type="match status" value="1"/>
</dbReference>
<organism evidence="13 14">
    <name type="scientific">Cellvibrio fibrivorans</name>
    <dbReference type="NCBI Taxonomy" id="126350"/>
    <lineage>
        <taxon>Bacteria</taxon>
        <taxon>Pseudomonadati</taxon>
        <taxon>Pseudomonadota</taxon>
        <taxon>Gammaproteobacteria</taxon>
        <taxon>Cellvibrionales</taxon>
        <taxon>Cellvibrionaceae</taxon>
        <taxon>Cellvibrio</taxon>
    </lineage>
</organism>
<evidence type="ECO:0000256" key="4">
    <source>
        <dbReference type="ARBA" id="ARBA00022475"/>
    </source>
</evidence>
<evidence type="ECO:0000256" key="3">
    <source>
        <dbReference type="ARBA" id="ARBA00012438"/>
    </source>
</evidence>
<dbReference type="Pfam" id="PF00512">
    <property type="entry name" value="HisKA"/>
    <property type="match status" value="1"/>
</dbReference>
<keyword evidence="4" id="KW-1003">Cell membrane</keyword>
<dbReference type="InterPro" id="IPR003661">
    <property type="entry name" value="HisK_dim/P_dom"/>
</dbReference>
<evidence type="ECO:0000256" key="6">
    <source>
        <dbReference type="ARBA" id="ARBA00022679"/>
    </source>
</evidence>
<accession>A0ABU1UZ24</accession>
<dbReference type="InterPro" id="IPR005467">
    <property type="entry name" value="His_kinase_dom"/>
</dbReference>
<dbReference type="SUPFAM" id="SSF55874">
    <property type="entry name" value="ATPase domain of HSP90 chaperone/DNA topoisomerase II/histidine kinase"/>
    <property type="match status" value="1"/>
</dbReference>
<evidence type="ECO:0000259" key="12">
    <source>
        <dbReference type="PROSITE" id="PS50885"/>
    </source>
</evidence>
<feature type="domain" description="Histidine kinase" evidence="11">
    <location>
        <begin position="212"/>
        <end position="422"/>
    </location>
</feature>
<dbReference type="PANTHER" id="PTHR44936">
    <property type="entry name" value="SENSOR PROTEIN CREC"/>
    <property type="match status" value="1"/>
</dbReference>
<dbReference type="SMART" id="SM00387">
    <property type="entry name" value="HATPase_c"/>
    <property type="match status" value="1"/>
</dbReference>
<keyword evidence="5" id="KW-0597">Phosphoprotein</keyword>
<protein>
    <recommendedName>
        <fullName evidence="3">histidine kinase</fullName>
        <ecNumber evidence="3">2.7.13.3</ecNumber>
    </recommendedName>
</protein>
<dbReference type="Gene3D" id="1.10.287.130">
    <property type="match status" value="1"/>
</dbReference>
<dbReference type="InterPro" id="IPR036890">
    <property type="entry name" value="HATPase_C_sf"/>
</dbReference>
<sequence length="422" mass="47328">MQRLTLSLLLVVLTAVVGLGWGIDRWYSAQFADVEDPELSAYKNLGRELAQLIDTGVQTNQWLTASHLQPQLTAYSDFPLPDDVKKQFETGEPLLLETGDQLTLHFYLNNQQQVLSFALPDELHQENNNALRWLLTLLFYGGVIAMVLIWLYPLLRRLALLRKSAQAFGAGDLQVRIAADKHSYIQTIEQDFNRMAQRIEQLVADNKLLSRGLSHDLRTPLARLRFGLDVLEEAELTLEQQQNLAHLNRDLVAMESLVEALLNYARLEQATISFTAQPILLAQFVTQLCEDFYRAQVELFIAVSAQSAYTRGEPEYLAMLVHNLVQNALRYGRGRVQLSVLLVDGLLQLQVADNGSGIPPAEREKVLKPFYRSEGSHHQGRGHGLGLAIVERIAQWHGAELSLTESAELGGLNVSVIFAGEQ</sequence>
<evidence type="ECO:0000256" key="9">
    <source>
        <dbReference type="ARBA" id="ARBA00022840"/>
    </source>
</evidence>
<dbReference type="CDD" id="cd06225">
    <property type="entry name" value="HAMP"/>
    <property type="match status" value="1"/>
</dbReference>
<dbReference type="PROSITE" id="PS50109">
    <property type="entry name" value="HIS_KIN"/>
    <property type="match status" value="1"/>
</dbReference>
<dbReference type="Gene3D" id="6.10.340.10">
    <property type="match status" value="1"/>
</dbReference>
<keyword evidence="7" id="KW-0547">Nucleotide-binding</keyword>
<comment type="subcellular location">
    <subcellularLocation>
        <location evidence="2">Cell membrane</location>
        <topology evidence="2">Multi-pass membrane protein</topology>
    </subcellularLocation>
</comment>
<dbReference type="RefSeq" id="WP_310072798.1">
    <property type="nucleotide sequence ID" value="NZ_JAVDVX010000004.1"/>
</dbReference>
<dbReference type="InterPro" id="IPR004358">
    <property type="entry name" value="Sig_transdc_His_kin-like_C"/>
</dbReference>